<dbReference type="PROSITE" id="PS52015">
    <property type="entry name" value="TONB_CTD"/>
    <property type="match status" value="1"/>
</dbReference>
<evidence type="ECO:0000256" key="4">
    <source>
        <dbReference type="ARBA" id="ARBA00022475"/>
    </source>
</evidence>
<keyword evidence="10" id="KW-0735">Signal-anchor</keyword>
<evidence type="ECO:0000256" key="1">
    <source>
        <dbReference type="ARBA" id="ARBA00004383"/>
    </source>
</evidence>
<keyword evidence="4 10" id="KW-1003">Cell membrane</keyword>
<comment type="function">
    <text evidence="10">Interacts with outer membrane receptor proteins that carry out high-affinity binding and energy dependent uptake into the periplasmic space of specific substrates. It could act to transduce energy from the cytoplasmic membrane to specific energy-requiring processes in the outer membrane, resulting in the release into the periplasm of ligands bound by these outer membrane proteins.</text>
</comment>
<evidence type="ECO:0000256" key="8">
    <source>
        <dbReference type="ARBA" id="ARBA00022989"/>
    </source>
</evidence>
<gene>
    <name evidence="13" type="ORF">F1609_10060</name>
</gene>
<dbReference type="InterPro" id="IPR003538">
    <property type="entry name" value="TonB"/>
</dbReference>
<dbReference type="InterPro" id="IPR051045">
    <property type="entry name" value="TonB-dependent_transducer"/>
</dbReference>
<comment type="similarity">
    <text evidence="2 10">Belongs to the TonB family.</text>
</comment>
<proteinExistence type="inferred from homology"/>
<dbReference type="Pfam" id="PF03544">
    <property type="entry name" value="TonB_C"/>
    <property type="match status" value="1"/>
</dbReference>
<keyword evidence="14" id="KW-1185">Reference proteome</keyword>
<keyword evidence="6" id="KW-0812">Transmembrane</keyword>
<evidence type="ECO:0000256" key="9">
    <source>
        <dbReference type="ARBA" id="ARBA00023136"/>
    </source>
</evidence>
<keyword evidence="5 10" id="KW-0997">Cell inner membrane</keyword>
<feature type="compositionally biased region" description="Pro residues" evidence="11">
    <location>
        <begin position="60"/>
        <end position="73"/>
    </location>
</feature>
<evidence type="ECO:0000256" key="10">
    <source>
        <dbReference type="RuleBase" id="RU362123"/>
    </source>
</evidence>
<evidence type="ECO:0000313" key="13">
    <source>
        <dbReference type="EMBL" id="NHZ40498.1"/>
    </source>
</evidence>
<organism evidence="13 14">
    <name type="scientific">Massilia aquatica</name>
    <dbReference type="NCBI Taxonomy" id="2609000"/>
    <lineage>
        <taxon>Bacteria</taxon>
        <taxon>Pseudomonadati</taxon>
        <taxon>Pseudomonadota</taxon>
        <taxon>Betaproteobacteria</taxon>
        <taxon>Burkholderiales</taxon>
        <taxon>Oxalobacteraceae</taxon>
        <taxon>Telluria group</taxon>
        <taxon>Massilia</taxon>
    </lineage>
</organism>
<dbReference type="RefSeq" id="WP_167076304.1">
    <property type="nucleotide sequence ID" value="NZ_VVIW01000004.1"/>
</dbReference>
<evidence type="ECO:0000256" key="11">
    <source>
        <dbReference type="SAM" id="MobiDB-lite"/>
    </source>
</evidence>
<keyword evidence="7 10" id="KW-0653">Protein transport</keyword>
<dbReference type="Gene3D" id="3.30.1150.10">
    <property type="match status" value="1"/>
</dbReference>
<dbReference type="SUPFAM" id="SSF74653">
    <property type="entry name" value="TolA/TonB C-terminal domain"/>
    <property type="match status" value="1"/>
</dbReference>
<dbReference type="InterPro" id="IPR037682">
    <property type="entry name" value="TonB_C"/>
</dbReference>
<reference evidence="13 14" key="1">
    <citation type="submission" date="2019-09" db="EMBL/GenBank/DDBJ databases">
        <title>Taxonomy of Antarctic Massilia spp.: description of Massilia rubra sp. nov., Massilia aquatica sp. nov., Massilia mucilaginosa sp. nov., Massilia frigida sp. nov. isolated from streams, lakes and regoliths.</title>
        <authorList>
            <person name="Holochova P."/>
            <person name="Sedlacek I."/>
            <person name="Kralova S."/>
            <person name="Maslanova I."/>
            <person name="Busse H.-J."/>
            <person name="Stankova E."/>
            <person name="Vrbovska V."/>
            <person name="Kovarovic V."/>
            <person name="Bartak M."/>
            <person name="Svec P."/>
            <person name="Pantucek R."/>
        </authorList>
    </citation>
    <scope>NUCLEOTIDE SEQUENCE [LARGE SCALE GENOMIC DNA]</scope>
    <source>
        <strain evidence="13 14">CCM 8693</strain>
    </source>
</reference>
<dbReference type="InterPro" id="IPR006260">
    <property type="entry name" value="TonB/TolA_C"/>
</dbReference>
<sequence length="224" mass="23457">MHFSQQHIGASNKFTKMAIVTALHVLVGGALIHNMNRVPGPTDSPPPITVTTVTPEKPVEPPPQPKPFEPVPVQPPLVIPKPFVVEPEPREDTMVAEVLKKDAPLPPVTPPARVTDPVAPPAVPAVARPAAEKRTAVLADASACVKPDYPARAARDGATGTVNLALLVGVDGKVTDARVDKSSGSRELDKAAVAALSLCKFKPATVGGVAEPAWAQIAYVWTLD</sequence>
<dbReference type="NCBIfam" id="TIGR01352">
    <property type="entry name" value="tonB_Cterm"/>
    <property type="match status" value="1"/>
</dbReference>
<name>A0ABX0M049_9BURK</name>
<dbReference type="PANTHER" id="PTHR33446:SF2">
    <property type="entry name" value="PROTEIN TONB"/>
    <property type="match status" value="1"/>
</dbReference>
<dbReference type="PRINTS" id="PR01374">
    <property type="entry name" value="TONBPROTEIN"/>
</dbReference>
<evidence type="ECO:0000256" key="6">
    <source>
        <dbReference type="ARBA" id="ARBA00022692"/>
    </source>
</evidence>
<evidence type="ECO:0000313" key="14">
    <source>
        <dbReference type="Proteomes" id="UP000819052"/>
    </source>
</evidence>
<keyword evidence="3 10" id="KW-0813">Transport</keyword>
<protein>
    <recommendedName>
        <fullName evidence="10">Protein TonB</fullName>
    </recommendedName>
</protein>
<evidence type="ECO:0000256" key="3">
    <source>
        <dbReference type="ARBA" id="ARBA00022448"/>
    </source>
</evidence>
<dbReference type="Proteomes" id="UP000819052">
    <property type="component" value="Unassembled WGS sequence"/>
</dbReference>
<keyword evidence="9" id="KW-0472">Membrane</keyword>
<dbReference type="EMBL" id="VVIW01000004">
    <property type="protein sequence ID" value="NHZ40498.1"/>
    <property type="molecule type" value="Genomic_DNA"/>
</dbReference>
<evidence type="ECO:0000256" key="5">
    <source>
        <dbReference type="ARBA" id="ARBA00022519"/>
    </source>
</evidence>
<evidence type="ECO:0000259" key="12">
    <source>
        <dbReference type="PROSITE" id="PS52015"/>
    </source>
</evidence>
<evidence type="ECO:0000256" key="2">
    <source>
        <dbReference type="ARBA" id="ARBA00006555"/>
    </source>
</evidence>
<dbReference type="PANTHER" id="PTHR33446">
    <property type="entry name" value="PROTEIN TONB-RELATED"/>
    <property type="match status" value="1"/>
</dbReference>
<keyword evidence="8" id="KW-1133">Transmembrane helix</keyword>
<feature type="region of interest" description="Disordered" evidence="11">
    <location>
        <begin position="37"/>
        <end position="73"/>
    </location>
</feature>
<comment type="caution">
    <text evidence="13">The sequence shown here is derived from an EMBL/GenBank/DDBJ whole genome shotgun (WGS) entry which is preliminary data.</text>
</comment>
<comment type="subcellular location">
    <subcellularLocation>
        <location evidence="1 10">Cell inner membrane</location>
        <topology evidence="1 10">Single-pass membrane protein</topology>
        <orientation evidence="1 10">Periplasmic side</orientation>
    </subcellularLocation>
</comment>
<evidence type="ECO:0000256" key="7">
    <source>
        <dbReference type="ARBA" id="ARBA00022927"/>
    </source>
</evidence>
<feature type="domain" description="TonB C-terminal" evidence="12">
    <location>
        <begin position="134"/>
        <end position="224"/>
    </location>
</feature>
<accession>A0ABX0M049</accession>